<organism evidence="1">
    <name type="scientific">uncultured Rubrobacteraceae bacterium</name>
    <dbReference type="NCBI Taxonomy" id="349277"/>
    <lineage>
        <taxon>Bacteria</taxon>
        <taxon>Bacillati</taxon>
        <taxon>Actinomycetota</taxon>
        <taxon>Rubrobacteria</taxon>
        <taxon>Rubrobacterales</taxon>
        <taxon>Rubrobacteraceae</taxon>
        <taxon>environmental samples</taxon>
    </lineage>
</organism>
<sequence>MTLQDGADSASSTATTLTTILKSNDFSTEEVQKALASIEAVTATIQKYVGKVQRYLRKYGQMMVEEMVEAAPQFPSVDVATFRTQGGREWHGCSGARPIGLRRASGGAYRAARTRSRPVTSRTVRAFEATGTG</sequence>
<evidence type="ECO:0000313" key="1">
    <source>
        <dbReference type="EMBL" id="CAA9443861.1"/>
    </source>
</evidence>
<dbReference type="AlphaFoldDB" id="A0A6J4QL30"/>
<reference evidence="1" key="1">
    <citation type="submission" date="2020-02" db="EMBL/GenBank/DDBJ databases">
        <authorList>
            <person name="Meier V. D."/>
        </authorList>
    </citation>
    <scope>NUCLEOTIDE SEQUENCE</scope>
    <source>
        <strain evidence="1">AVDCRST_MAG58</strain>
    </source>
</reference>
<gene>
    <name evidence="1" type="ORF">AVDCRST_MAG58-221</name>
</gene>
<proteinExistence type="predicted"/>
<protein>
    <submittedName>
        <fullName evidence="1">Uncharacterized protein</fullName>
    </submittedName>
</protein>
<dbReference type="EMBL" id="CADCVF010000005">
    <property type="protein sequence ID" value="CAA9443861.1"/>
    <property type="molecule type" value="Genomic_DNA"/>
</dbReference>
<accession>A0A6J4QL30</accession>
<name>A0A6J4QL30_9ACTN</name>